<dbReference type="Pfam" id="PF13419">
    <property type="entry name" value="HAD_2"/>
    <property type="match status" value="1"/>
</dbReference>
<dbReference type="InterPro" id="IPR006439">
    <property type="entry name" value="HAD-SF_hydro_IA"/>
</dbReference>
<dbReference type="RefSeq" id="WP_179642936.1">
    <property type="nucleotide sequence ID" value="NZ_BAAAYY010000001.1"/>
</dbReference>
<proteinExistence type="predicted"/>
<dbReference type="InterPro" id="IPR036412">
    <property type="entry name" value="HAD-like_sf"/>
</dbReference>
<dbReference type="InterPro" id="IPR023214">
    <property type="entry name" value="HAD_sf"/>
</dbReference>
<keyword evidence="1" id="KW-0378">Hydrolase</keyword>
<evidence type="ECO:0000313" key="2">
    <source>
        <dbReference type="Proteomes" id="UP000589036"/>
    </source>
</evidence>
<dbReference type="InterPro" id="IPR041492">
    <property type="entry name" value="HAD_2"/>
</dbReference>
<dbReference type="PANTHER" id="PTHR18901:SF38">
    <property type="entry name" value="PSEUDOURIDINE-5'-PHOSPHATASE"/>
    <property type="match status" value="1"/>
</dbReference>
<dbReference type="InterPro" id="IPR023198">
    <property type="entry name" value="PGP-like_dom2"/>
</dbReference>
<dbReference type="PANTHER" id="PTHR18901">
    <property type="entry name" value="2-DEOXYGLUCOSE-6-PHOSPHATE PHOSPHATASE 2"/>
    <property type="match status" value="1"/>
</dbReference>
<organism evidence="1 2">
    <name type="scientific">Spinactinospora alkalitolerans</name>
    <dbReference type="NCBI Taxonomy" id="687207"/>
    <lineage>
        <taxon>Bacteria</taxon>
        <taxon>Bacillati</taxon>
        <taxon>Actinomycetota</taxon>
        <taxon>Actinomycetes</taxon>
        <taxon>Streptosporangiales</taxon>
        <taxon>Nocardiopsidaceae</taxon>
        <taxon>Spinactinospora</taxon>
    </lineage>
</organism>
<dbReference type="PRINTS" id="PR00413">
    <property type="entry name" value="HADHALOGNASE"/>
</dbReference>
<dbReference type="SFLD" id="SFLDG01129">
    <property type="entry name" value="C1.5:_HAD__Beta-PGM__Phosphata"/>
    <property type="match status" value="1"/>
</dbReference>
<dbReference type="SFLD" id="SFLDG01135">
    <property type="entry name" value="C1.5.6:_HAD__Beta-PGM__Phospha"/>
    <property type="match status" value="1"/>
</dbReference>
<dbReference type="Gene3D" id="1.10.150.240">
    <property type="entry name" value="Putative phosphatase, domain 2"/>
    <property type="match status" value="1"/>
</dbReference>
<gene>
    <name evidence="1" type="ORF">HDA32_002025</name>
</gene>
<dbReference type="Gene3D" id="3.40.50.1000">
    <property type="entry name" value="HAD superfamily/HAD-like"/>
    <property type="match status" value="1"/>
</dbReference>
<dbReference type="NCBIfam" id="TIGR01509">
    <property type="entry name" value="HAD-SF-IA-v3"/>
    <property type="match status" value="1"/>
</dbReference>
<dbReference type="EMBL" id="JACCCC010000001">
    <property type="protein sequence ID" value="NYE46905.1"/>
    <property type="molecule type" value="Genomic_DNA"/>
</dbReference>
<dbReference type="Proteomes" id="UP000589036">
    <property type="component" value="Unassembled WGS sequence"/>
</dbReference>
<name>A0A852TTV2_9ACTN</name>
<keyword evidence="2" id="KW-1185">Reference proteome</keyword>
<evidence type="ECO:0000313" key="1">
    <source>
        <dbReference type="EMBL" id="NYE46905.1"/>
    </source>
</evidence>
<accession>A0A852TTV2</accession>
<comment type="caution">
    <text evidence="1">The sequence shown here is derived from an EMBL/GenBank/DDBJ whole genome shotgun (WGS) entry which is preliminary data.</text>
</comment>
<protein>
    <submittedName>
        <fullName evidence="1">HAD superfamily hydrolase (TIGR01509 family)</fullName>
    </submittedName>
</protein>
<sequence length="236" mass="24614">MTFTDPSVAAPPVPDDTALQAVLFDMDGTLIDTEGMWMAAESEVVAELGGVWTVEDQRANIGGSAQTAAAYIVELTGAPIGPDEVMAMLAASMRRRLAAGPELMPGAKRLLTQVSESGLPKALVTSTHRPLLEVSITAIGAEHFDLTVAGDEVERNKPHPEPYLKAARLLGVDPARCVVLEDSPAGVAAAGAAGCVTVAVPHLVPVEPAPRRVVLDSLEEVDLDRLRRLAAESGAA</sequence>
<reference evidence="1 2" key="1">
    <citation type="submission" date="2020-07" db="EMBL/GenBank/DDBJ databases">
        <title>Sequencing the genomes of 1000 actinobacteria strains.</title>
        <authorList>
            <person name="Klenk H.-P."/>
        </authorList>
    </citation>
    <scope>NUCLEOTIDE SEQUENCE [LARGE SCALE GENOMIC DNA]</scope>
    <source>
        <strain evidence="1 2">CXB654</strain>
    </source>
</reference>
<dbReference type="SUPFAM" id="SSF56784">
    <property type="entry name" value="HAD-like"/>
    <property type="match status" value="1"/>
</dbReference>
<dbReference type="GO" id="GO:0016787">
    <property type="term" value="F:hydrolase activity"/>
    <property type="evidence" value="ECO:0007669"/>
    <property type="project" value="UniProtKB-KW"/>
</dbReference>
<dbReference type="SFLD" id="SFLDS00003">
    <property type="entry name" value="Haloacid_Dehalogenase"/>
    <property type="match status" value="1"/>
</dbReference>
<dbReference type="AlphaFoldDB" id="A0A852TTV2"/>
<dbReference type="CDD" id="cd07505">
    <property type="entry name" value="HAD_BPGM-like"/>
    <property type="match status" value="1"/>
</dbReference>